<evidence type="ECO:0000256" key="8">
    <source>
        <dbReference type="ARBA" id="ARBA00023017"/>
    </source>
</evidence>
<evidence type="ECO:0000259" key="14">
    <source>
        <dbReference type="Pfam" id="PF12781"/>
    </source>
</evidence>
<evidence type="ECO:0000256" key="10">
    <source>
        <dbReference type="ARBA" id="ARBA00023069"/>
    </source>
</evidence>
<evidence type="ECO:0000256" key="4">
    <source>
        <dbReference type="ARBA" id="ARBA00022701"/>
    </source>
</evidence>
<keyword evidence="16" id="KW-1185">Reference proteome</keyword>
<evidence type="ECO:0000256" key="13">
    <source>
        <dbReference type="ARBA" id="ARBA00023273"/>
    </source>
</evidence>
<dbReference type="InterPro" id="IPR027417">
    <property type="entry name" value="P-loop_NTPase"/>
</dbReference>
<dbReference type="GO" id="GO:0005930">
    <property type="term" value="C:axoneme"/>
    <property type="evidence" value="ECO:0007669"/>
    <property type="project" value="UniProtKB-SubCell"/>
</dbReference>
<name>A0A2I0MQ81_COLLI</name>
<evidence type="ECO:0000256" key="5">
    <source>
        <dbReference type="ARBA" id="ARBA00022737"/>
    </source>
</evidence>
<dbReference type="PANTHER" id="PTHR46961">
    <property type="entry name" value="DYNEIN HEAVY CHAIN 1, AXONEMAL-LIKE PROTEIN"/>
    <property type="match status" value="1"/>
</dbReference>
<dbReference type="Gene3D" id="6.10.140.1060">
    <property type="match status" value="1"/>
</dbReference>
<dbReference type="GO" id="GO:0007018">
    <property type="term" value="P:microtubule-based movement"/>
    <property type="evidence" value="ECO:0007669"/>
    <property type="project" value="InterPro"/>
</dbReference>
<evidence type="ECO:0000313" key="16">
    <source>
        <dbReference type="Proteomes" id="UP000053872"/>
    </source>
</evidence>
<dbReference type="EMBL" id="AKCR02000004">
    <property type="protein sequence ID" value="PKK31852.1"/>
    <property type="molecule type" value="Genomic_DNA"/>
</dbReference>
<dbReference type="AlphaFoldDB" id="A0A2I0MQ81"/>
<dbReference type="PANTHER" id="PTHR46961:SF14">
    <property type="entry name" value="DYNEIN HEAVY CHAIN 11, AXONEMAL"/>
    <property type="match status" value="1"/>
</dbReference>
<dbReference type="FunFam" id="1.10.8.1220:FF:000001">
    <property type="entry name" value="Dynein axonemal heavy chain 5"/>
    <property type="match status" value="1"/>
</dbReference>
<evidence type="ECO:0000256" key="2">
    <source>
        <dbReference type="ARBA" id="ARBA00008887"/>
    </source>
</evidence>
<dbReference type="InterPro" id="IPR026983">
    <property type="entry name" value="DHC"/>
</dbReference>
<comment type="caution">
    <text evidence="15">The sequence shown here is derived from an EMBL/GenBank/DDBJ whole genome shotgun (WGS) entry which is preliminary data.</text>
</comment>
<keyword evidence="3" id="KW-0963">Cytoplasm</keyword>
<keyword evidence="6" id="KW-0547">Nucleotide-binding</keyword>
<keyword evidence="4" id="KW-0493">Microtubule</keyword>
<evidence type="ECO:0000256" key="6">
    <source>
        <dbReference type="ARBA" id="ARBA00022741"/>
    </source>
</evidence>
<evidence type="ECO:0000256" key="9">
    <source>
        <dbReference type="ARBA" id="ARBA00023054"/>
    </source>
</evidence>
<keyword evidence="7" id="KW-0067">ATP-binding</keyword>
<gene>
    <name evidence="15" type="primary">DNAH11</name>
    <name evidence="15" type="ORF">A306_00002642</name>
</gene>
<evidence type="ECO:0000313" key="15">
    <source>
        <dbReference type="EMBL" id="PKK31852.1"/>
    </source>
</evidence>
<evidence type="ECO:0000256" key="3">
    <source>
        <dbReference type="ARBA" id="ARBA00022490"/>
    </source>
</evidence>
<protein>
    <submittedName>
        <fullName evidence="15">Dynein, axonemal, heavy chain 11</fullName>
    </submittedName>
</protein>
<dbReference type="InParanoid" id="A0A2I0MQ81"/>
<proteinExistence type="inferred from homology"/>
<feature type="domain" description="Dynein heavy chain ATP-binding dynein motor region" evidence="14">
    <location>
        <begin position="1"/>
        <end position="207"/>
    </location>
</feature>
<dbReference type="STRING" id="8932.A0A2I0MQ81"/>
<keyword evidence="13" id="KW-0966">Cell projection</keyword>
<dbReference type="FunFam" id="3.40.50.300:FF:000049">
    <property type="entry name" value="Dynein, axonemal, heavy chain 5"/>
    <property type="match status" value="1"/>
</dbReference>
<keyword evidence="12" id="KW-0206">Cytoskeleton</keyword>
<organism evidence="15 16">
    <name type="scientific">Columba livia</name>
    <name type="common">Rock dove</name>
    <dbReference type="NCBI Taxonomy" id="8932"/>
    <lineage>
        <taxon>Eukaryota</taxon>
        <taxon>Metazoa</taxon>
        <taxon>Chordata</taxon>
        <taxon>Craniata</taxon>
        <taxon>Vertebrata</taxon>
        <taxon>Euteleostomi</taxon>
        <taxon>Archelosauria</taxon>
        <taxon>Archosauria</taxon>
        <taxon>Dinosauria</taxon>
        <taxon>Saurischia</taxon>
        <taxon>Theropoda</taxon>
        <taxon>Coelurosauria</taxon>
        <taxon>Aves</taxon>
        <taxon>Neognathae</taxon>
        <taxon>Neoaves</taxon>
        <taxon>Columbimorphae</taxon>
        <taxon>Columbiformes</taxon>
        <taxon>Columbidae</taxon>
        <taxon>Columba</taxon>
    </lineage>
</organism>
<evidence type="ECO:0000256" key="7">
    <source>
        <dbReference type="ARBA" id="ARBA00022840"/>
    </source>
</evidence>
<accession>A0A2I0MQ81</accession>
<evidence type="ECO:0000256" key="11">
    <source>
        <dbReference type="ARBA" id="ARBA00023175"/>
    </source>
</evidence>
<evidence type="ECO:0000256" key="1">
    <source>
        <dbReference type="ARBA" id="ARBA00004430"/>
    </source>
</evidence>
<dbReference type="Proteomes" id="UP000053872">
    <property type="component" value="Unassembled WGS sequence"/>
</dbReference>
<dbReference type="GO" id="GO:0005524">
    <property type="term" value="F:ATP binding"/>
    <property type="evidence" value="ECO:0007669"/>
    <property type="project" value="UniProtKB-KW"/>
</dbReference>
<dbReference type="InterPro" id="IPR035706">
    <property type="entry name" value="AAA_9"/>
</dbReference>
<dbReference type="GO" id="GO:0031514">
    <property type="term" value="C:motile cilium"/>
    <property type="evidence" value="ECO:0007669"/>
    <property type="project" value="UniProtKB-ARBA"/>
</dbReference>
<keyword evidence="11" id="KW-0505">Motor protein</keyword>
<dbReference type="GO" id="GO:0045505">
    <property type="term" value="F:dynein intermediate chain binding"/>
    <property type="evidence" value="ECO:0007669"/>
    <property type="project" value="InterPro"/>
</dbReference>
<evidence type="ECO:0000256" key="12">
    <source>
        <dbReference type="ARBA" id="ARBA00023212"/>
    </source>
</evidence>
<dbReference type="GO" id="GO:0005874">
    <property type="term" value="C:microtubule"/>
    <property type="evidence" value="ECO:0007669"/>
    <property type="project" value="UniProtKB-KW"/>
</dbReference>
<dbReference type="Pfam" id="PF12781">
    <property type="entry name" value="AAA_9"/>
    <property type="match status" value="1"/>
</dbReference>
<comment type="subcellular location">
    <subcellularLocation>
        <location evidence="1">Cytoplasm</location>
        <location evidence="1">Cytoskeleton</location>
        <location evidence="1">Cilium axoneme</location>
    </subcellularLocation>
</comment>
<dbReference type="GO" id="GO:0030286">
    <property type="term" value="C:dynein complex"/>
    <property type="evidence" value="ECO:0007669"/>
    <property type="project" value="UniProtKB-KW"/>
</dbReference>
<keyword evidence="10" id="KW-0969">Cilium</keyword>
<reference evidence="15 16" key="1">
    <citation type="journal article" date="2013" name="Science">
        <title>Genomic diversity and evolution of the head crest in the rock pigeon.</title>
        <authorList>
            <person name="Shapiro M.D."/>
            <person name="Kronenberg Z."/>
            <person name="Li C."/>
            <person name="Domyan E.T."/>
            <person name="Pan H."/>
            <person name="Campbell M."/>
            <person name="Tan H."/>
            <person name="Huff C.D."/>
            <person name="Hu H."/>
            <person name="Vickrey A.I."/>
            <person name="Nielsen S.C."/>
            <person name="Stringham S.A."/>
            <person name="Hu H."/>
            <person name="Willerslev E."/>
            <person name="Gilbert M.T."/>
            <person name="Yandell M."/>
            <person name="Zhang G."/>
            <person name="Wang J."/>
        </authorList>
    </citation>
    <scope>NUCLEOTIDE SEQUENCE [LARGE SCALE GENOMIC DNA]</scope>
    <source>
        <tissue evidence="15">Blood</tissue>
    </source>
</reference>
<keyword evidence="8" id="KW-0243">Dynein</keyword>
<dbReference type="GO" id="GO:0051959">
    <property type="term" value="F:dynein light intermediate chain binding"/>
    <property type="evidence" value="ECO:0007669"/>
    <property type="project" value="InterPro"/>
</dbReference>
<dbReference type="Gene3D" id="3.40.50.300">
    <property type="entry name" value="P-loop containing nucleotide triphosphate hydrolases"/>
    <property type="match status" value="1"/>
</dbReference>
<keyword evidence="9" id="KW-0175">Coiled coil</keyword>
<comment type="similarity">
    <text evidence="2">Belongs to the dynein heavy chain family.</text>
</comment>
<dbReference type="Gene3D" id="1.10.8.1220">
    <property type="match status" value="1"/>
</dbReference>
<keyword evidence="5" id="KW-0677">Repeat</keyword>
<sequence length="423" mass="48432">MSTENATVLTNCRRWPLTIDPQQQGIKWIKNKYGADLKVIHPGRKGFLKTIERALACGGTVLTEYMSEAIDLILDLLCGRHTVKKGKYIKTEDKEGEFNKNFCLILHTKLANPHYKPELQAQTTVINFTVTRDGLEDQLLAEVVSAERPDLEKCKSVLAKQQNCFKTELGQLEDDMLSSLSAAQGSFLDNSELVEKLKTTKSTAAEIQHKIAEAKENEAQTNMTRDHYRPTATRASVLYFFINSLDSINPIDHFSLKAFNAVLHKAIKQAENAGNIQCHISNLKIAVTYSTFIFRSQGLFEKNKLIFLAQTAFQILLRSKEIELHELDFVFQFGVEHAYKTPVDFLTMQSWSAIKAMSVMDVFKGLDKDIERSIKRRKRWVNSECPEKEKLSQDWTNKNSLQKLIILRVLRLDRTTYDLRHEI</sequence>